<feature type="compositionally biased region" description="Low complexity" evidence="1">
    <location>
        <begin position="107"/>
        <end position="120"/>
    </location>
</feature>
<protein>
    <submittedName>
        <fullName evidence="2">Mitogen-activated protein kinase kinase kinase</fullName>
        <ecNumber evidence="2">2.7.11.25</ecNumber>
    </submittedName>
</protein>
<sequence>MHASRHAPKRPGFDRGSRAEDSYAAGFAPLRLHKDEDRFVAEREAVRTSARPVALRRGSPDWKASPQSIPRSASVPSLCCPPQPRRQARAREMRFQEATAVDASATAAAAAVASPNTVVPPSTPGGLGLSTGERDKANAEAKADPDANGDRPPPVPEKVRTGMSPGSPPFARPRFQEETGAAATSAAAAAKFGTGAADDGGGTGTFASFASFDDDDDEVGTWVQPLDTAAVCPSRRYLRTPPPR</sequence>
<reference evidence="2" key="1">
    <citation type="journal article" date="2023" name="PhytoFront">
        <title>Draft Genome Resources of Seven Strains of Tilletia horrida, Causal Agent of Kernel Smut of Rice.</title>
        <authorList>
            <person name="Khanal S."/>
            <person name="Antony Babu S."/>
            <person name="Zhou X.G."/>
        </authorList>
    </citation>
    <scope>NUCLEOTIDE SEQUENCE</scope>
    <source>
        <strain evidence="2">TX3</strain>
    </source>
</reference>
<feature type="compositionally biased region" description="Basic and acidic residues" evidence="1">
    <location>
        <begin position="132"/>
        <end position="149"/>
    </location>
</feature>
<dbReference type="AlphaFoldDB" id="A0AAN6JKT8"/>
<proteinExistence type="predicted"/>
<feature type="region of interest" description="Disordered" evidence="1">
    <location>
        <begin position="43"/>
        <end position="94"/>
    </location>
</feature>
<keyword evidence="2" id="KW-0418">Kinase</keyword>
<dbReference type="Proteomes" id="UP001176521">
    <property type="component" value="Unassembled WGS sequence"/>
</dbReference>
<comment type="caution">
    <text evidence="2">The sequence shown here is derived from an EMBL/GenBank/DDBJ whole genome shotgun (WGS) entry which is preliminary data.</text>
</comment>
<gene>
    <name evidence="2" type="primary">BCK1_2</name>
    <name evidence="2" type="ORF">OC842_003352</name>
</gene>
<feature type="compositionally biased region" description="Polar residues" evidence="1">
    <location>
        <begin position="65"/>
        <end position="75"/>
    </location>
</feature>
<dbReference type="GO" id="GO:0004709">
    <property type="term" value="F:MAP kinase kinase kinase activity"/>
    <property type="evidence" value="ECO:0007669"/>
    <property type="project" value="UniProtKB-EC"/>
</dbReference>
<feature type="region of interest" description="Disordered" evidence="1">
    <location>
        <begin position="107"/>
        <end position="182"/>
    </location>
</feature>
<evidence type="ECO:0000313" key="3">
    <source>
        <dbReference type="Proteomes" id="UP001176521"/>
    </source>
</evidence>
<dbReference type="EMBL" id="JAPDMQ010000165">
    <property type="protein sequence ID" value="KAK0532213.1"/>
    <property type="molecule type" value="Genomic_DNA"/>
</dbReference>
<evidence type="ECO:0000256" key="1">
    <source>
        <dbReference type="SAM" id="MobiDB-lite"/>
    </source>
</evidence>
<feature type="region of interest" description="Disordered" evidence="1">
    <location>
        <begin position="1"/>
        <end position="20"/>
    </location>
</feature>
<name>A0AAN6JKT8_9BASI</name>
<dbReference type="EC" id="2.7.11.25" evidence="2"/>
<feature type="compositionally biased region" description="Basic and acidic residues" evidence="1">
    <location>
        <begin position="11"/>
        <end position="20"/>
    </location>
</feature>
<keyword evidence="2" id="KW-0808">Transferase</keyword>
<evidence type="ECO:0000313" key="2">
    <source>
        <dbReference type="EMBL" id="KAK0532213.1"/>
    </source>
</evidence>
<accession>A0AAN6JKT8</accession>
<keyword evidence="3" id="KW-1185">Reference proteome</keyword>
<organism evidence="2 3">
    <name type="scientific">Tilletia horrida</name>
    <dbReference type="NCBI Taxonomy" id="155126"/>
    <lineage>
        <taxon>Eukaryota</taxon>
        <taxon>Fungi</taxon>
        <taxon>Dikarya</taxon>
        <taxon>Basidiomycota</taxon>
        <taxon>Ustilaginomycotina</taxon>
        <taxon>Exobasidiomycetes</taxon>
        <taxon>Tilletiales</taxon>
        <taxon>Tilletiaceae</taxon>
        <taxon>Tilletia</taxon>
    </lineage>
</organism>